<keyword evidence="1" id="KW-1185">Reference proteome</keyword>
<sequence length="97" mass="10577">MRALLLQTERSSRCIIAVHRLLLLLDGRGGCLLAKIRVGGCDSRESSQSSGIGRVLMIQLLIRKTGCSNVLEIAGSGHWVRPPFNFMVVQSTGSRDI</sequence>
<evidence type="ECO:0000313" key="1">
    <source>
        <dbReference type="Proteomes" id="UP000887565"/>
    </source>
</evidence>
<dbReference type="AlphaFoldDB" id="A0A915KFM4"/>
<name>A0A915KFM4_ROMCU</name>
<evidence type="ECO:0000313" key="2">
    <source>
        <dbReference type="WBParaSite" id="nRc.2.0.1.t36791-RA"/>
    </source>
</evidence>
<dbReference type="Proteomes" id="UP000887565">
    <property type="component" value="Unplaced"/>
</dbReference>
<dbReference type="WBParaSite" id="nRc.2.0.1.t36791-RA">
    <property type="protein sequence ID" value="nRc.2.0.1.t36791-RA"/>
    <property type="gene ID" value="nRc.2.0.1.g36791"/>
</dbReference>
<proteinExistence type="predicted"/>
<reference evidence="2" key="1">
    <citation type="submission" date="2022-11" db="UniProtKB">
        <authorList>
            <consortium name="WormBaseParasite"/>
        </authorList>
    </citation>
    <scope>IDENTIFICATION</scope>
</reference>
<accession>A0A915KFM4</accession>
<protein>
    <submittedName>
        <fullName evidence="2">Uncharacterized protein</fullName>
    </submittedName>
</protein>
<organism evidence="1 2">
    <name type="scientific">Romanomermis culicivorax</name>
    <name type="common">Nematode worm</name>
    <dbReference type="NCBI Taxonomy" id="13658"/>
    <lineage>
        <taxon>Eukaryota</taxon>
        <taxon>Metazoa</taxon>
        <taxon>Ecdysozoa</taxon>
        <taxon>Nematoda</taxon>
        <taxon>Enoplea</taxon>
        <taxon>Dorylaimia</taxon>
        <taxon>Mermithida</taxon>
        <taxon>Mermithoidea</taxon>
        <taxon>Mermithidae</taxon>
        <taxon>Romanomermis</taxon>
    </lineage>
</organism>